<keyword evidence="2" id="KW-1185">Reference proteome</keyword>
<sequence>MKIKQFLPLPHALLKTWQPSFSPSCLLKINNFAQGNASSTGPRIVQESHDDFWTNSTDRLGFYNSESPRIQRCLGSKVLYTKELKWG</sequence>
<accession>A0AAU9LJB8</accession>
<dbReference type="EMBL" id="CAKMRJ010000001">
    <property type="protein sequence ID" value="CAH1413249.1"/>
    <property type="molecule type" value="Genomic_DNA"/>
</dbReference>
<name>A0AAU9LJB8_9ASTR</name>
<evidence type="ECO:0000313" key="1">
    <source>
        <dbReference type="EMBL" id="CAH1413249.1"/>
    </source>
</evidence>
<proteinExistence type="predicted"/>
<comment type="caution">
    <text evidence="1">The sequence shown here is derived from an EMBL/GenBank/DDBJ whole genome shotgun (WGS) entry which is preliminary data.</text>
</comment>
<evidence type="ECO:0000313" key="2">
    <source>
        <dbReference type="Proteomes" id="UP001157418"/>
    </source>
</evidence>
<dbReference type="AlphaFoldDB" id="A0AAU9LJB8"/>
<protein>
    <submittedName>
        <fullName evidence="1">Uncharacterized protein</fullName>
    </submittedName>
</protein>
<organism evidence="1 2">
    <name type="scientific">Lactuca virosa</name>
    <dbReference type="NCBI Taxonomy" id="75947"/>
    <lineage>
        <taxon>Eukaryota</taxon>
        <taxon>Viridiplantae</taxon>
        <taxon>Streptophyta</taxon>
        <taxon>Embryophyta</taxon>
        <taxon>Tracheophyta</taxon>
        <taxon>Spermatophyta</taxon>
        <taxon>Magnoliopsida</taxon>
        <taxon>eudicotyledons</taxon>
        <taxon>Gunneridae</taxon>
        <taxon>Pentapetalae</taxon>
        <taxon>asterids</taxon>
        <taxon>campanulids</taxon>
        <taxon>Asterales</taxon>
        <taxon>Asteraceae</taxon>
        <taxon>Cichorioideae</taxon>
        <taxon>Cichorieae</taxon>
        <taxon>Lactucinae</taxon>
        <taxon>Lactuca</taxon>
    </lineage>
</organism>
<dbReference type="Proteomes" id="UP001157418">
    <property type="component" value="Unassembled WGS sequence"/>
</dbReference>
<gene>
    <name evidence="1" type="ORF">LVIROSA_LOCUS1219</name>
</gene>
<reference evidence="1 2" key="1">
    <citation type="submission" date="2022-01" db="EMBL/GenBank/DDBJ databases">
        <authorList>
            <person name="Xiong W."/>
            <person name="Schranz E."/>
        </authorList>
    </citation>
    <scope>NUCLEOTIDE SEQUENCE [LARGE SCALE GENOMIC DNA]</scope>
</reference>